<reference evidence="1" key="1">
    <citation type="submission" date="2023-03" db="EMBL/GenBank/DDBJ databases">
        <title>Massive genome expansion in bonnet fungi (Mycena s.s.) driven by repeated elements and novel gene families across ecological guilds.</title>
        <authorList>
            <consortium name="Lawrence Berkeley National Laboratory"/>
            <person name="Harder C.B."/>
            <person name="Miyauchi S."/>
            <person name="Viragh M."/>
            <person name="Kuo A."/>
            <person name="Thoen E."/>
            <person name="Andreopoulos B."/>
            <person name="Lu D."/>
            <person name="Skrede I."/>
            <person name="Drula E."/>
            <person name="Henrissat B."/>
            <person name="Morin E."/>
            <person name="Kohler A."/>
            <person name="Barry K."/>
            <person name="LaButti K."/>
            <person name="Morin E."/>
            <person name="Salamov A."/>
            <person name="Lipzen A."/>
            <person name="Mereny Z."/>
            <person name="Hegedus B."/>
            <person name="Baldrian P."/>
            <person name="Stursova M."/>
            <person name="Weitz H."/>
            <person name="Taylor A."/>
            <person name="Grigoriev I.V."/>
            <person name="Nagy L.G."/>
            <person name="Martin F."/>
            <person name="Kauserud H."/>
        </authorList>
    </citation>
    <scope>NUCLEOTIDE SEQUENCE</scope>
    <source>
        <strain evidence="1">CBHHK067</strain>
    </source>
</reference>
<organism evidence="1 2">
    <name type="scientific">Mycena rosella</name>
    <name type="common">Pink bonnet</name>
    <name type="synonym">Agaricus rosellus</name>
    <dbReference type="NCBI Taxonomy" id="1033263"/>
    <lineage>
        <taxon>Eukaryota</taxon>
        <taxon>Fungi</taxon>
        <taxon>Dikarya</taxon>
        <taxon>Basidiomycota</taxon>
        <taxon>Agaricomycotina</taxon>
        <taxon>Agaricomycetes</taxon>
        <taxon>Agaricomycetidae</taxon>
        <taxon>Agaricales</taxon>
        <taxon>Marasmiineae</taxon>
        <taxon>Mycenaceae</taxon>
        <taxon>Mycena</taxon>
    </lineage>
</organism>
<name>A0AAD7BEQ6_MYCRO</name>
<evidence type="ECO:0000313" key="2">
    <source>
        <dbReference type="Proteomes" id="UP001221757"/>
    </source>
</evidence>
<evidence type="ECO:0000313" key="1">
    <source>
        <dbReference type="EMBL" id="KAJ7619252.1"/>
    </source>
</evidence>
<accession>A0AAD7BEQ6</accession>
<keyword evidence="2" id="KW-1185">Reference proteome</keyword>
<gene>
    <name evidence="1" type="ORF">B0H17DRAFT_1152133</name>
</gene>
<protein>
    <submittedName>
        <fullName evidence="1">Uncharacterized protein</fullName>
    </submittedName>
</protein>
<proteinExistence type="predicted"/>
<dbReference type="Proteomes" id="UP001221757">
    <property type="component" value="Unassembled WGS sequence"/>
</dbReference>
<dbReference type="EMBL" id="JARKIE010000720">
    <property type="protein sequence ID" value="KAJ7619252.1"/>
    <property type="molecule type" value="Genomic_DNA"/>
</dbReference>
<dbReference type="AlphaFoldDB" id="A0AAD7BEQ6"/>
<comment type="caution">
    <text evidence="1">The sequence shown here is derived from an EMBL/GenBank/DDBJ whole genome shotgun (WGS) entry which is preliminary data.</text>
</comment>
<sequence length="206" mass="22669">MTIVGIQRGAYSMDFIWTPIGIQRSSNPSNSDDSRDSRVVAGVVDPLYPRQTCDYEGPQRSAWGLVEGLVDVHNTNIFGDPSLANKAVCKDDKATMSPDVDMRWDMEGQQGLMEGLVVEANRAEMSEMKLSLIRIRLSLRKHGILEEGDEDTRNIDKIKRAEVRYSKPSARGAPSSCASSKPGFGLGISHAISRSITPLCARHGQY</sequence>